<evidence type="ECO:0000313" key="3">
    <source>
        <dbReference type="Proteomes" id="UP000598196"/>
    </source>
</evidence>
<feature type="domain" description="Transglutaminase-like" evidence="1">
    <location>
        <begin position="158"/>
        <end position="223"/>
    </location>
</feature>
<dbReference type="RefSeq" id="WP_146286483.1">
    <property type="nucleotide sequence ID" value="NZ_BMLP01000002.1"/>
</dbReference>
<dbReference type="AlphaFoldDB" id="A0A918DCN4"/>
<protein>
    <submittedName>
        <fullName evidence="2">Transglutaminase</fullName>
    </submittedName>
</protein>
<evidence type="ECO:0000313" key="2">
    <source>
        <dbReference type="EMBL" id="GGO31284.1"/>
    </source>
</evidence>
<evidence type="ECO:0000259" key="1">
    <source>
        <dbReference type="SMART" id="SM00460"/>
    </source>
</evidence>
<keyword evidence="3" id="KW-1185">Reference proteome</keyword>
<sequence length="275" mass="29337">MRLIVDHVTRYSYDQPVRGVVQSHRLTPTVFEGQTVVDWQVTVTDGCPGGVFRDGAGDRVQAWSVAGPVSEIVVHVKGVVETRDLTGVLRGHREIVRPEVYLRETTPTWADAALIELSSAADDASGPLDAAHRLSGAVADAIAYAPGTTEAHTTAAEALAQGKGVCQDHAHALIAMARHRGIPARYVSGYLFADAEGQPHEAAHAWAELWIVGLGWVGFDPANRCCPDERYIRLGSGLDALDAAPIRGIARGPGSETMNVRVVVAPEATQGQTQQ</sequence>
<dbReference type="InterPro" id="IPR013589">
    <property type="entry name" value="Bac_transglu_N"/>
</dbReference>
<dbReference type="InterPro" id="IPR002931">
    <property type="entry name" value="Transglutaminase-like"/>
</dbReference>
<dbReference type="OrthoDB" id="9804023at2"/>
<dbReference type="EMBL" id="BMLP01000002">
    <property type="protein sequence ID" value="GGO31284.1"/>
    <property type="molecule type" value="Genomic_DNA"/>
</dbReference>
<dbReference type="Pfam" id="PF08379">
    <property type="entry name" value="Bact_transglu_N"/>
    <property type="match status" value="1"/>
</dbReference>
<dbReference type="Proteomes" id="UP000598196">
    <property type="component" value="Unassembled WGS sequence"/>
</dbReference>
<dbReference type="PANTHER" id="PTHR33490:SF6">
    <property type="entry name" value="SLL1049 PROTEIN"/>
    <property type="match status" value="1"/>
</dbReference>
<dbReference type="Gene3D" id="3.10.620.30">
    <property type="match status" value="1"/>
</dbReference>
<accession>A0A918DCN4</accession>
<name>A0A918DCN4_9RHOB</name>
<proteinExistence type="predicted"/>
<organism evidence="2 3">
    <name type="scientific">Gemmobacter aquaticus</name>
    <dbReference type="NCBI Taxonomy" id="490185"/>
    <lineage>
        <taxon>Bacteria</taxon>
        <taxon>Pseudomonadati</taxon>
        <taxon>Pseudomonadota</taxon>
        <taxon>Alphaproteobacteria</taxon>
        <taxon>Rhodobacterales</taxon>
        <taxon>Paracoccaceae</taxon>
        <taxon>Gemmobacter</taxon>
    </lineage>
</organism>
<dbReference type="PANTHER" id="PTHR33490">
    <property type="entry name" value="BLR5614 PROTEIN-RELATED"/>
    <property type="match status" value="1"/>
</dbReference>
<dbReference type="SUPFAM" id="SSF54001">
    <property type="entry name" value="Cysteine proteinases"/>
    <property type="match status" value="1"/>
</dbReference>
<reference evidence="2 3" key="1">
    <citation type="journal article" date="2014" name="Int. J. Syst. Evol. Microbiol.">
        <title>Complete genome sequence of Corynebacterium casei LMG S-19264T (=DSM 44701T), isolated from a smear-ripened cheese.</title>
        <authorList>
            <consortium name="US DOE Joint Genome Institute (JGI-PGF)"/>
            <person name="Walter F."/>
            <person name="Albersmeier A."/>
            <person name="Kalinowski J."/>
            <person name="Ruckert C."/>
        </authorList>
    </citation>
    <scope>NUCLEOTIDE SEQUENCE [LARGE SCALE GENOMIC DNA]</scope>
    <source>
        <strain evidence="2 3">CGMCC 1.7029</strain>
    </source>
</reference>
<dbReference type="Pfam" id="PF01841">
    <property type="entry name" value="Transglut_core"/>
    <property type="match status" value="1"/>
</dbReference>
<gene>
    <name evidence="2" type="ORF">GCM10010991_17110</name>
</gene>
<dbReference type="InterPro" id="IPR038765">
    <property type="entry name" value="Papain-like_cys_pep_sf"/>
</dbReference>
<comment type="caution">
    <text evidence="2">The sequence shown here is derived from an EMBL/GenBank/DDBJ whole genome shotgun (WGS) entry which is preliminary data.</text>
</comment>
<dbReference type="SMART" id="SM00460">
    <property type="entry name" value="TGc"/>
    <property type="match status" value="1"/>
</dbReference>